<dbReference type="Gene3D" id="3.30.710.10">
    <property type="entry name" value="Potassium Channel Kv1.1, Chain A"/>
    <property type="match status" value="1"/>
</dbReference>
<dbReference type="SUPFAM" id="SSF54695">
    <property type="entry name" value="POZ domain"/>
    <property type="match status" value="1"/>
</dbReference>
<dbReference type="SMART" id="SM00225">
    <property type="entry name" value="BTB"/>
    <property type="match status" value="1"/>
</dbReference>
<sequence>METQSSEEFQGVEAPFDDPSADLTLQSSDGHHFHVYRIILAQASLQFKTTFSLPQPATEGATVPVLPLTEDAKSLDALLRIIYPTRSPKLPGEVRVIKNILEAGRKYEIELVLDACAESLLDLVEKLEEAVDSEHEDGAKDGQGNQFKTLAVTTLQVYAIACQYGLEDVANKVAHVTLSLPLPVLVSTHVPELDMLSASALQRLLDYRMECAKVASDFDSMENLQSEWTERYRPCLLYWDFDNQVYCRFCRWKTDNQSNPVSPEWLDRYFGWLSERIHEMPGRIVANSEEAILQANEFASRCTDGQCTLLRKLHFPAFADLVASTIEELLSDVPLKFSKQA</sequence>
<feature type="region of interest" description="Disordered" evidence="1">
    <location>
        <begin position="1"/>
        <end position="23"/>
    </location>
</feature>
<evidence type="ECO:0000259" key="2">
    <source>
        <dbReference type="PROSITE" id="PS50097"/>
    </source>
</evidence>
<proteinExistence type="predicted"/>
<dbReference type="PROSITE" id="PS50097">
    <property type="entry name" value="BTB"/>
    <property type="match status" value="1"/>
</dbReference>
<dbReference type="InterPro" id="IPR000210">
    <property type="entry name" value="BTB/POZ_dom"/>
</dbReference>
<evidence type="ECO:0000256" key="1">
    <source>
        <dbReference type="SAM" id="MobiDB-lite"/>
    </source>
</evidence>
<name>A0ABP1D6W3_9APHY</name>
<protein>
    <recommendedName>
        <fullName evidence="2">BTB domain-containing protein</fullName>
    </recommendedName>
</protein>
<evidence type="ECO:0000313" key="4">
    <source>
        <dbReference type="Proteomes" id="UP001497453"/>
    </source>
</evidence>
<organism evidence="3 4">
    <name type="scientific">Somion occarium</name>
    <dbReference type="NCBI Taxonomy" id="3059160"/>
    <lineage>
        <taxon>Eukaryota</taxon>
        <taxon>Fungi</taxon>
        <taxon>Dikarya</taxon>
        <taxon>Basidiomycota</taxon>
        <taxon>Agaricomycotina</taxon>
        <taxon>Agaricomycetes</taxon>
        <taxon>Polyporales</taxon>
        <taxon>Cerrenaceae</taxon>
        <taxon>Somion</taxon>
    </lineage>
</organism>
<dbReference type="EMBL" id="OZ037945">
    <property type="protein sequence ID" value="CAL1702904.1"/>
    <property type="molecule type" value="Genomic_DNA"/>
</dbReference>
<dbReference type="Proteomes" id="UP001497453">
    <property type="component" value="Chromosome 2"/>
</dbReference>
<accession>A0ABP1D6W3</accession>
<dbReference type="CDD" id="cd18186">
    <property type="entry name" value="BTB_POZ_ZBTB_KLHL-like"/>
    <property type="match status" value="1"/>
</dbReference>
<evidence type="ECO:0000313" key="3">
    <source>
        <dbReference type="EMBL" id="CAL1702904.1"/>
    </source>
</evidence>
<reference evidence="4" key="1">
    <citation type="submission" date="2024-04" db="EMBL/GenBank/DDBJ databases">
        <authorList>
            <person name="Shaw F."/>
            <person name="Minotto A."/>
        </authorList>
    </citation>
    <scope>NUCLEOTIDE SEQUENCE [LARGE SCALE GENOMIC DNA]</scope>
</reference>
<gene>
    <name evidence="3" type="ORF">GFSPODELE1_LOCUS4298</name>
</gene>
<dbReference type="InterPro" id="IPR011333">
    <property type="entry name" value="SKP1/BTB/POZ_sf"/>
</dbReference>
<dbReference type="Pfam" id="PF00651">
    <property type="entry name" value="BTB"/>
    <property type="match status" value="1"/>
</dbReference>
<keyword evidence="4" id="KW-1185">Reference proteome</keyword>
<feature type="domain" description="BTB" evidence="2">
    <location>
        <begin position="21"/>
        <end position="83"/>
    </location>
</feature>